<dbReference type="InterPro" id="IPR019999">
    <property type="entry name" value="Anth_synth_I-like"/>
</dbReference>
<feature type="domain" description="Chorismate-utilising enzyme C-terminal" evidence="1">
    <location>
        <begin position="159"/>
        <end position="414"/>
    </location>
</feature>
<dbReference type="KEGG" id="nch:A0U93_12035"/>
<dbReference type="SUPFAM" id="SSF56322">
    <property type="entry name" value="ADC synthase"/>
    <property type="match status" value="1"/>
</dbReference>
<sequence>MNIVEQPWRTPDAFLAEWADEPWLAMLDSGGPITERARWTVLCRRPRSTLVASGADAWSRLRALMPPRQPSGPLPFQAGVIGAASYGAGLRLENVPSRHVDPTPEIVAAFYENALVFDRQDKRLWWSSLHDAPPPDLPGCTRKAVLPPSVAFAPDQTASAWQQSVRTVIDAIAAGDIFQANLTQRWRARRPAALNLVDLYRHLRKTAPAPFGGMLISPEYALLGSSVERFLQLSATGRIETRPIKGTAPLGRNPEDDRRIAAALARDDKEYAENLMITDLMRNDIGRVCATGSVEVPELCVVERFAHWHHLVSSVRGRLKPGLDAIDLLCATLPPGSVTGAPKHRAMSIIDTVETSARDIYCGSMFRLGVDGAMDSNVVIRSLGISRDDMTLGAGGGITYPSDPKREYDEMLLKAAPLLGMFRA</sequence>
<evidence type="ECO:0000313" key="4">
    <source>
        <dbReference type="Proteomes" id="UP000188604"/>
    </source>
</evidence>
<evidence type="ECO:0000259" key="2">
    <source>
        <dbReference type="Pfam" id="PF04715"/>
    </source>
</evidence>
<dbReference type="GO" id="GO:0000162">
    <property type="term" value="P:L-tryptophan biosynthetic process"/>
    <property type="evidence" value="ECO:0007669"/>
    <property type="project" value="TreeGrafter"/>
</dbReference>
<dbReference type="RefSeq" id="WP_077807578.1">
    <property type="nucleotide sequence ID" value="NZ_BJXS01000006.1"/>
</dbReference>
<dbReference type="Proteomes" id="UP000188604">
    <property type="component" value="Chromosome"/>
</dbReference>
<dbReference type="Pfam" id="PF04715">
    <property type="entry name" value="Anth_synt_I_N"/>
    <property type="match status" value="1"/>
</dbReference>
<dbReference type="PANTHER" id="PTHR11236">
    <property type="entry name" value="AMINOBENZOATE/ANTHRANILATE SYNTHASE"/>
    <property type="match status" value="1"/>
</dbReference>
<evidence type="ECO:0000259" key="1">
    <source>
        <dbReference type="Pfam" id="PF00425"/>
    </source>
</evidence>
<protein>
    <submittedName>
        <fullName evidence="3">Uncharacterized protein</fullName>
    </submittedName>
</protein>
<evidence type="ECO:0000313" key="3">
    <source>
        <dbReference type="EMBL" id="AQS88546.1"/>
    </source>
</evidence>
<dbReference type="GO" id="GO:0046820">
    <property type="term" value="F:4-amino-4-deoxychorismate synthase activity"/>
    <property type="evidence" value="ECO:0007669"/>
    <property type="project" value="TreeGrafter"/>
</dbReference>
<dbReference type="EMBL" id="CP014691">
    <property type="protein sequence ID" value="AQS88546.1"/>
    <property type="molecule type" value="Genomic_DNA"/>
</dbReference>
<dbReference type="PRINTS" id="PR00095">
    <property type="entry name" value="ANTSNTHASEI"/>
</dbReference>
<dbReference type="InterPro" id="IPR006805">
    <property type="entry name" value="Anth_synth_I_N"/>
</dbReference>
<dbReference type="InterPro" id="IPR005801">
    <property type="entry name" value="ADC_synthase"/>
</dbReference>
<proteinExistence type="predicted"/>
<name>A0A1U9KRU5_9PROT</name>
<dbReference type="Pfam" id="PF00425">
    <property type="entry name" value="Chorismate_bind"/>
    <property type="match status" value="1"/>
</dbReference>
<dbReference type="PANTHER" id="PTHR11236:SF50">
    <property type="entry name" value="AMINODEOXYCHORISMATE SYNTHASE COMPONENT 1"/>
    <property type="match status" value="1"/>
</dbReference>
<dbReference type="Gene3D" id="3.60.120.10">
    <property type="entry name" value="Anthranilate synthase"/>
    <property type="match status" value="1"/>
</dbReference>
<reference evidence="3 4" key="1">
    <citation type="submission" date="2016-03" db="EMBL/GenBank/DDBJ databases">
        <title>Acetic acid bacteria sequencing.</title>
        <authorList>
            <person name="Brandt J."/>
            <person name="Jakob F."/>
            <person name="Vogel R.F."/>
        </authorList>
    </citation>
    <scope>NUCLEOTIDE SEQUENCE [LARGE SCALE GENOMIC DNA]</scope>
    <source>
        <strain evidence="3 4">NBRC 101099</strain>
    </source>
</reference>
<organism evidence="3 4">
    <name type="scientific">Neoasaia chiangmaiensis</name>
    <dbReference type="NCBI Taxonomy" id="320497"/>
    <lineage>
        <taxon>Bacteria</taxon>
        <taxon>Pseudomonadati</taxon>
        <taxon>Pseudomonadota</taxon>
        <taxon>Alphaproteobacteria</taxon>
        <taxon>Acetobacterales</taxon>
        <taxon>Acetobacteraceae</taxon>
        <taxon>Neoasaia</taxon>
    </lineage>
</organism>
<dbReference type="STRING" id="320497.A0U93_12035"/>
<dbReference type="OrthoDB" id="9803598at2"/>
<dbReference type="AlphaFoldDB" id="A0A1U9KRU5"/>
<accession>A0A1U9KRU5</accession>
<gene>
    <name evidence="3" type="ORF">A0U93_12035</name>
</gene>
<feature type="domain" description="Anthranilate synthase component I N-terminal" evidence="2">
    <location>
        <begin position="9"/>
        <end position="125"/>
    </location>
</feature>
<dbReference type="InterPro" id="IPR015890">
    <property type="entry name" value="Chorismate_C"/>
</dbReference>
<keyword evidence="4" id="KW-1185">Reference proteome</keyword>